<accession>A0A319E4K3</accession>
<organism evidence="1 2">
    <name type="scientific">Aspergillus sclerotiicarbonarius (strain CBS 121057 / IBT 28362)</name>
    <dbReference type="NCBI Taxonomy" id="1448318"/>
    <lineage>
        <taxon>Eukaryota</taxon>
        <taxon>Fungi</taxon>
        <taxon>Dikarya</taxon>
        <taxon>Ascomycota</taxon>
        <taxon>Pezizomycotina</taxon>
        <taxon>Eurotiomycetes</taxon>
        <taxon>Eurotiomycetidae</taxon>
        <taxon>Eurotiales</taxon>
        <taxon>Aspergillaceae</taxon>
        <taxon>Aspergillus</taxon>
        <taxon>Aspergillus subgen. Circumdati</taxon>
    </lineage>
</organism>
<dbReference type="OrthoDB" id="2094832at2759"/>
<dbReference type="AlphaFoldDB" id="A0A319E4K3"/>
<dbReference type="Proteomes" id="UP000248423">
    <property type="component" value="Unassembled WGS sequence"/>
</dbReference>
<proteinExistence type="predicted"/>
<evidence type="ECO:0000313" key="2">
    <source>
        <dbReference type="Proteomes" id="UP000248423"/>
    </source>
</evidence>
<keyword evidence="2" id="KW-1185">Reference proteome</keyword>
<reference evidence="1 2" key="1">
    <citation type="submission" date="2018-02" db="EMBL/GenBank/DDBJ databases">
        <title>The genomes of Aspergillus section Nigri reveals drivers in fungal speciation.</title>
        <authorList>
            <consortium name="DOE Joint Genome Institute"/>
            <person name="Vesth T.C."/>
            <person name="Nybo J."/>
            <person name="Theobald S."/>
            <person name="Brandl J."/>
            <person name="Frisvad J.C."/>
            <person name="Nielsen K.F."/>
            <person name="Lyhne E.K."/>
            <person name="Kogle M.E."/>
            <person name="Kuo A."/>
            <person name="Riley R."/>
            <person name="Clum A."/>
            <person name="Nolan M."/>
            <person name="Lipzen A."/>
            <person name="Salamov A."/>
            <person name="Henrissat B."/>
            <person name="Wiebenga A."/>
            <person name="De vries R.P."/>
            <person name="Grigoriev I.V."/>
            <person name="Mortensen U.H."/>
            <person name="Andersen M.R."/>
            <person name="Baker S.E."/>
        </authorList>
    </citation>
    <scope>NUCLEOTIDE SEQUENCE [LARGE SCALE GENOMIC DNA]</scope>
    <source>
        <strain evidence="1 2">CBS 121057</strain>
    </source>
</reference>
<gene>
    <name evidence="1" type="ORF">BO78DRAFT_400011</name>
</gene>
<evidence type="ECO:0000313" key="1">
    <source>
        <dbReference type="EMBL" id="PYI03135.1"/>
    </source>
</evidence>
<dbReference type="EMBL" id="KZ826384">
    <property type="protein sequence ID" value="PYI03135.1"/>
    <property type="molecule type" value="Genomic_DNA"/>
</dbReference>
<sequence length="70" mass="7741">MGSHSRIEAVSVEPGLLTLGYEFFRDTGRMNAQFISGDSRVLLNEALSEVTGRVDLVIASQFLHPFERDG</sequence>
<protein>
    <submittedName>
        <fullName evidence="1">Uncharacterized protein</fullName>
    </submittedName>
</protein>
<name>A0A319E4K3_ASPSB</name>
<dbReference type="VEuPathDB" id="FungiDB:BO78DRAFT_400011"/>